<keyword evidence="7" id="KW-0804">Transcription</keyword>
<evidence type="ECO:0000256" key="1">
    <source>
        <dbReference type="ARBA" id="ARBA00004123"/>
    </source>
</evidence>
<reference evidence="12 13" key="1">
    <citation type="journal article" date="2019" name="Sci. Rep.">
        <title>A high-quality genome of Eragrostis curvula grass provides insights into Poaceae evolution and supports new strategies to enhance forage quality.</title>
        <authorList>
            <person name="Carballo J."/>
            <person name="Santos B.A.C.M."/>
            <person name="Zappacosta D."/>
            <person name="Garbus I."/>
            <person name="Selva J.P."/>
            <person name="Gallo C.A."/>
            <person name="Diaz A."/>
            <person name="Albertini E."/>
            <person name="Caccamo M."/>
            <person name="Echenique V."/>
        </authorList>
    </citation>
    <scope>NUCLEOTIDE SEQUENCE [LARGE SCALE GENOMIC DNA]</scope>
    <source>
        <strain evidence="13">cv. Victoria</strain>
        <tissue evidence="12">Leaf</tissue>
    </source>
</reference>
<dbReference type="SUPFAM" id="SSF57667">
    <property type="entry name" value="beta-beta-alpha zinc fingers"/>
    <property type="match status" value="1"/>
</dbReference>
<dbReference type="EMBL" id="RWGY01000013">
    <property type="protein sequence ID" value="TVU23239.1"/>
    <property type="molecule type" value="Genomic_DNA"/>
</dbReference>
<evidence type="ECO:0000313" key="12">
    <source>
        <dbReference type="EMBL" id="TVU23239.1"/>
    </source>
</evidence>
<dbReference type="InterPro" id="IPR013087">
    <property type="entry name" value="Znf_C2H2_type"/>
</dbReference>
<protein>
    <recommendedName>
        <fullName evidence="11">C2H2-type domain-containing protein</fullName>
    </recommendedName>
</protein>
<evidence type="ECO:0000256" key="10">
    <source>
        <dbReference type="SAM" id="MobiDB-lite"/>
    </source>
</evidence>
<dbReference type="SMART" id="SM00355">
    <property type="entry name" value="ZnF_C2H2"/>
    <property type="match status" value="2"/>
</dbReference>
<keyword evidence="4 9" id="KW-0863">Zinc-finger</keyword>
<dbReference type="Gene3D" id="3.30.160.60">
    <property type="entry name" value="Classic Zinc Finger"/>
    <property type="match status" value="1"/>
</dbReference>
<dbReference type="InterPro" id="IPR036236">
    <property type="entry name" value="Znf_C2H2_sf"/>
</dbReference>
<evidence type="ECO:0000313" key="13">
    <source>
        <dbReference type="Proteomes" id="UP000324897"/>
    </source>
</evidence>
<evidence type="ECO:0000256" key="8">
    <source>
        <dbReference type="ARBA" id="ARBA00023242"/>
    </source>
</evidence>
<dbReference type="GO" id="GO:0005634">
    <property type="term" value="C:nucleus"/>
    <property type="evidence" value="ECO:0007669"/>
    <property type="project" value="UniProtKB-SubCell"/>
</dbReference>
<evidence type="ECO:0000256" key="5">
    <source>
        <dbReference type="ARBA" id="ARBA00022833"/>
    </source>
</evidence>
<dbReference type="PROSITE" id="PS00028">
    <property type="entry name" value="ZINC_FINGER_C2H2_1"/>
    <property type="match status" value="2"/>
</dbReference>
<feature type="compositionally biased region" description="Acidic residues" evidence="10">
    <location>
        <begin position="143"/>
        <end position="153"/>
    </location>
</feature>
<proteinExistence type="predicted"/>
<keyword evidence="8" id="KW-0539">Nucleus</keyword>
<evidence type="ECO:0000256" key="9">
    <source>
        <dbReference type="PROSITE-ProRule" id="PRU00042"/>
    </source>
</evidence>
<sequence>MEDYMSTSSRTRMMAPEPANFLQFLSLSLSPASKMIIKGKKRVQLDGAFQCRTCGRRFATFQALGGHRTSHKRPRVRADGLDLLLGARPGKAAAAKDVHRCNTCGTVFPTGQALGGHMRRHRAAIFHVPALETTPTMTTPGSSDEEGDDDEDTIMPRTLIHFI</sequence>
<dbReference type="PANTHER" id="PTHR26374:SF171">
    <property type="entry name" value="OS11G0702400 PROTEIN"/>
    <property type="match status" value="1"/>
</dbReference>
<dbReference type="PROSITE" id="PS50157">
    <property type="entry name" value="ZINC_FINGER_C2H2_2"/>
    <property type="match status" value="2"/>
</dbReference>
<dbReference type="Pfam" id="PF13912">
    <property type="entry name" value="zf-C2H2_6"/>
    <property type="match status" value="2"/>
</dbReference>
<comment type="caution">
    <text evidence="12">The sequence shown here is derived from an EMBL/GenBank/DDBJ whole genome shotgun (WGS) entry which is preliminary data.</text>
</comment>
<dbReference type="OrthoDB" id="767246at2759"/>
<organism evidence="12 13">
    <name type="scientific">Eragrostis curvula</name>
    <name type="common">weeping love grass</name>
    <dbReference type="NCBI Taxonomy" id="38414"/>
    <lineage>
        <taxon>Eukaryota</taxon>
        <taxon>Viridiplantae</taxon>
        <taxon>Streptophyta</taxon>
        <taxon>Embryophyta</taxon>
        <taxon>Tracheophyta</taxon>
        <taxon>Spermatophyta</taxon>
        <taxon>Magnoliopsida</taxon>
        <taxon>Liliopsida</taxon>
        <taxon>Poales</taxon>
        <taxon>Poaceae</taxon>
        <taxon>PACMAD clade</taxon>
        <taxon>Chloridoideae</taxon>
        <taxon>Eragrostideae</taxon>
        <taxon>Eragrostidinae</taxon>
        <taxon>Eragrostis</taxon>
    </lineage>
</organism>
<evidence type="ECO:0000256" key="6">
    <source>
        <dbReference type="ARBA" id="ARBA00023015"/>
    </source>
</evidence>
<keyword evidence="6" id="KW-0805">Transcription regulation</keyword>
<keyword evidence="13" id="KW-1185">Reference proteome</keyword>
<feature type="domain" description="C2H2-type" evidence="11">
    <location>
        <begin position="99"/>
        <end position="121"/>
    </location>
</feature>
<keyword evidence="2" id="KW-0479">Metal-binding</keyword>
<dbReference type="PANTHER" id="PTHR26374">
    <property type="entry name" value="ZINC FINGER PROTEIN ZAT5"/>
    <property type="match status" value="1"/>
</dbReference>
<evidence type="ECO:0000256" key="3">
    <source>
        <dbReference type="ARBA" id="ARBA00022737"/>
    </source>
</evidence>
<name>A0A5J9UHI9_9POAL</name>
<feature type="non-terminal residue" evidence="12">
    <location>
        <position position="1"/>
    </location>
</feature>
<keyword evidence="3" id="KW-0677">Repeat</keyword>
<dbReference type="GO" id="GO:0008270">
    <property type="term" value="F:zinc ion binding"/>
    <property type="evidence" value="ECO:0007669"/>
    <property type="project" value="UniProtKB-KW"/>
</dbReference>
<feature type="domain" description="C2H2-type" evidence="11">
    <location>
        <begin position="49"/>
        <end position="76"/>
    </location>
</feature>
<evidence type="ECO:0000259" key="11">
    <source>
        <dbReference type="PROSITE" id="PS50157"/>
    </source>
</evidence>
<evidence type="ECO:0000256" key="4">
    <source>
        <dbReference type="ARBA" id="ARBA00022771"/>
    </source>
</evidence>
<dbReference type="AlphaFoldDB" id="A0A5J9UHI9"/>
<dbReference type="Gramene" id="TVU23239">
    <property type="protein sequence ID" value="TVU23239"/>
    <property type="gene ID" value="EJB05_25592"/>
</dbReference>
<gene>
    <name evidence="12" type="ORF">EJB05_25592</name>
</gene>
<keyword evidence="5" id="KW-0862">Zinc</keyword>
<comment type="subcellular location">
    <subcellularLocation>
        <location evidence="1">Nucleus</location>
    </subcellularLocation>
</comment>
<accession>A0A5J9UHI9</accession>
<evidence type="ECO:0000256" key="2">
    <source>
        <dbReference type="ARBA" id="ARBA00022723"/>
    </source>
</evidence>
<dbReference type="Proteomes" id="UP000324897">
    <property type="component" value="Chromosome 2"/>
</dbReference>
<evidence type="ECO:0000256" key="7">
    <source>
        <dbReference type="ARBA" id="ARBA00023163"/>
    </source>
</evidence>
<feature type="region of interest" description="Disordered" evidence="10">
    <location>
        <begin position="133"/>
        <end position="155"/>
    </location>
</feature>